<name>Q01HL0_ORYSA</name>
<feature type="domain" description="Tf2-1-like SH3-like" evidence="3">
    <location>
        <begin position="417"/>
        <end position="465"/>
    </location>
</feature>
<dbReference type="EMBL" id="CR855232">
    <property type="protein sequence ID" value="CAH67936.1"/>
    <property type="molecule type" value="Genomic_DNA"/>
</dbReference>
<dbReference type="Gene3D" id="1.10.340.70">
    <property type="match status" value="1"/>
</dbReference>
<reference evidence="4" key="1">
    <citation type="journal article" date="2002" name="Nature">
        <title>Sequence and analysis of rice chromosome 4.</title>
        <authorList>
            <person name="Feng Q."/>
            <person name="Zhang Y."/>
            <person name="Hao P."/>
            <person name="Wang S."/>
            <person name="Fu G."/>
            <person name="Huang Y."/>
            <person name="Li Y."/>
            <person name="Zhu J."/>
            <person name="Liu Y."/>
            <person name="Hu X."/>
            <person name="Jia P."/>
            <person name="Zhang Y."/>
            <person name="Zhao Q."/>
            <person name="Ying K."/>
            <person name="Yu S."/>
            <person name="Tang Y."/>
            <person name="Weng Q."/>
            <person name="Zhang L."/>
            <person name="Lu Y."/>
            <person name="Mu J."/>
            <person name="Lu Y."/>
            <person name="Zhang L.S."/>
            <person name="Yu Z."/>
            <person name="Fan D."/>
            <person name="Liu X."/>
            <person name="Lu T."/>
            <person name="Li C."/>
            <person name="Wu Y."/>
            <person name="Sun T."/>
            <person name="Lei H."/>
            <person name="Li T."/>
            <person name="Hu H."/>
            <person name="Guan J."/>
            <person name="Wu M."/>
            <person name="Zhang R."/>
            <person name="Zhou B."/>
            <person name="Chen Z."/>
            <person name="Chen L."/>
            <person name="Jin Z."/>
            <person name="Wang R."/>
            <person name="Yin H."/>
            <person name="Cai Z."/>
            <person name="Ren S."/>
            <person name="Lv G."/>
            <person name="Gu W."/>
            <person name="Zhu G."/>
            <person name="Tu Y."/>
            <person name="Jia J."/>
            <person name="Zhang Y."/>
            <person name="Chen J."/>
            <person name="Kang H."/>
            <person name="Chen X."/>
            <person name="Shao C."/>
            <person name="Sun Y."/>
            <person name="Hu Q."/>
            <person name="Zhang X."/>
            <person name="Zhang W."/>
            <person name="Wang L."/>
            <person name="Ding C."/>
            <person name="Sheng H."/>
            <person name="Gu J."/>
            <person name="Chen S."/>
            <person name="Ni L."/>
            <person name="Zhu F."/>
            <person name="Chen W."/>
            <person name="Lan L."/>
            <person name="Lai Y."/>
            <person name="Cheng Z."/>
            <person name="Gu M."/>
            <person name="Jiang J."/>
            <person name="Li J."/>
            <person name="Hong G."/>
            <person name="Xue Y."/>
            <person name="Han B."/>
        </authorList>
    </citation>
    <scope>NUCLEOTIDE SEQUENCE</scope>
</reference>
<dbReference type="Gene3D" id="3.10.10.10">
    <property type="entry name" value="HIV Type 1 Reverse Transcriptase, subunit A, domain 1"/>
    <property type="match status" value="2"/>
</dbReference>
<dbReference type="PANTHER" id="PTHR37984">
    <property type="entry name" value="PROTEIN CBG26694"/>
    <property type="match status" value="1"/>
</dbReference>
<feature type="domain" description="Reverse transcriptase/retrotransposon-derived protein RNase H-like" evidence="2">
    <location>
        <begin position="193"/>
        <end position="241"/>
    </location>
</feature>
<proteinExistence type="predicted"/>
<dbReference type="InterPro" id="IPR041577">
    <property type="entry name" value="RT_RNaseH_2"/>
</dbReference>
<dbReference type="InterPro" id="IPR043502">
    <property type="entry name" value="DNA/RNA_pol_sf"/>
</dbReference>
<reference evidence="4" key="2">
    <citation type="submission" date="2004-10" db="EMBL/GenBank/DDBJ databases">
        <title>Chromosome-wide comparison between domesticated rice subspecies indica and japonica.</title>
        <authorList>
            <person name="Han B."/>
        </authorList>
    </citation>
    <scope>NUCLEOTIDE SEQUENCE</scope>
</reference>
<keyword evidence="1" id="KW-0511">Multifunctional enzyme</keyword>
<dbReference type="Gene3D" id="3.30.70.270">
    <property type="match status" value="1"/>
</dbReference>
<evidence type="ECO:0000259" key="3">
    <source>
        <dbReference type="Pfam" id="PF24626"/>
    </source>
</evidence>
<dbReference type="InterPro" id="IPR056924">
    <property type="entry name" value="SH3_Tf2-1"/>
</dbReference>
<dbReference type="PANTHER" id="PTHR37984:SF5">
    <property type="entry name" value="PROTEIN NYNRIN-LIKE"/>
    <property type="match status" value="1"/>
</dbReference>
<dbReference type="InterPro" id="IPR043128">
    <property type="entry name" value="Rev_trsase/Diguanyl_cyclase"/>
</dbReference>
<accession>Q01HL0</accession>
<dbReference type="GO" id="GO:0003824">
    <property type="term" value="F:catalytic activity"/>
    <property type="evidence" value="ECO:0007669"/>
    <property type="project" value="UniProtKB-KW"/>
</dbReference>
<evidence type="ECO:0000313" key="4">
    <source>
        <dbReference type="EMBL" id="CAH67936.1"/>
    </source>
</evidence>
<evidence type="ECO:0000259" key="2">
    <source>
        <dbReference type="Pfam" id="PF17919"/>
    </source>
</evidence>
<evidence type="ECO:0000256" key="1">
    <source>
        <dbReference type="ARBA" id="ARBA00023268"/>
    </source>
</evidence>
<gene>
    <name evidence="4" type="primary">H0211F06-OSIGBa0153M17.8</name>
</gene>
<organism evidence="4">
    <name type="scientific">Oryza sativa</name>
    <name type="common">Rice</name>
    <dbReference type="NCBI Taxonomy" id="4530"/>
    <lineage>
        <taxon>Eukaryota</taxon>
        <taxon>Viridiplantae</taxon>
        <taxon>Streptophyta</taxon>
        <taxon>Embryophyta</taxon>
        <taxon>Tracheophyta</taxon>
        <taxon>Spermatophyta</taxon>
        <taxon>Magnoliopsida</taxon>
        <taxon>Liliopsida</taxon>
        <taxon>Poales</taxon>
        <taxon>Poaceae</taxon>
        <taxon>BOP clade</taxon>
        <taxon>Oryzoideae</taxon>
        <taxon>Oryzeae</taxon>
        <taxon>Oryzinae</taxon>
        <taxon>Oryza</taxon>
    </lineage>
</organism>
<dbReference type="SUPFAM" id="SSF56672">
    <property type="entry name" value="DNA/RNA polymerases"/>
    <property type="match status" value="1"/>
</dbReference>
<dbReference type="Pfam" id="PF24626">
    <property type="entry name" value="SH3_Tf2-1"/>
    <property type="match status" value="1"/>
</dbReference>
<dbReference type="Pfam" id="PF17919">
    <property type="entry name" value="RT_RNaseH_2"/>
    <property type="match status" value="1"/>
</dbReference>
<protein>
    <submittedName>
        <fullName evidence="4">H0211F06-OSIGBa0153M17.8 protein</fullName>
    </submittedName>
</protein>
<dbReference type="InterPro" id="IPR050951">
    <property type="entry name" value="Retrovirus_Pol_polyprotein"/>
</dbReference>
<dbReference type="AlphaFoldDB" id="Q01HL0"/>
<sequence>MDPRSFKLVFIMCLQRKLKQRQKWFWDEVMKDVPKLEDIPVVCEYSEVFLEESTAMLPKKDIEFRINLVLGIAPIYKRPYRMAAEEMAEVKKQVDEQLQKGYIRPSTSPWGYHQFRIREEDIPKTTFTTRYGLFECIVMSFGLTNAPTFFMNLMNNVFMEYLDRHYCRFIENFSRIAKPMTQLLKKEEKYVRTSQCQESFEELKRRLVSALILILPNQRKDFEVYCDASRQGLGWVLIQEDIYIDHKSMKYIFTQPDLNLRQCRLLELIKDYDVGIDYHPGKANVVADALSRKNYCNATCLEEVSTQLIQDLERPNLGIVEHGFVAALEAQPTLVAHAKYPEIAELKKNMRVDKARDFTEDEHGTIWMGERLCVPDNKELKELILSEAHQIQYSIHPGSTKMYQYFKEKFWSRSAPFSDQGKMVPRYIGSYRILERRGEVAYQFEIPPNMASIHDVFQVSQLKKCLSVLEEPASPDNVEIQEDLTYVEKPTCILETSERRTRNKVIRFCRL</sequence>